<protein>
    <submittedName>
        <fullName evidence="1">Uncharacterized protein</fullName>
    </submittedName>
</protein>
<gene>
    <name evidence="1" type="primary">60</name>
    <name evidence="1" type="ORF">SEA_BAEE_60</name>
</gene>
<dbReference type="Proteomes" id="UP000204054">
    <property type="component" value="Segment"/>
</dbReference>
<reference evidence="1 2" key="1">
    <citation type="journal article" date="2015" name="Genome Announc.">
        <title>Genome Sequences of Mycobacteriophages AlanGrant, Baee, Corofin, OrangeOswald, and Vincenzo, New Members of Cluster B.</title>
        <authorList>
            <person name="Pope W.H."/>
            <person name="Carbonara M.E."/>
            <person name="Cioffi H.M."/>
            <person name="Cruz T."/>
            <person name="Dang B.Q."/>
            <person name="Doyle A.N."/>
            <person name="Fan O.H."/>
            <person name="Gallagher M."/>
            <person name="Gentile G.M."/>
            <person name="German B.A."/>
            <person name="Farrell M.E."/>
            <person name="Gerwig M."/>
            <person name="Hunter K.L."/>
            <person name="Lefever V.E."/>
            <person name="Marfisi N.A."/>
            <person name="McDonnell J.E."/>
            <person name="Monga J.K."/>
            <person name="Quiroz K.G."/>
            <person name="Pong A.C."/>
            <person name="Rimple P.A."/>
            <person name="Situ M."/>
            <person name="Sohnen P.C."/>
            <person name="Stockinger A.N."/>
            <person name="Thompson P.K."/>
            <person name="Torchio N.M."/>
            <person name="Toner C.L."/>
            <person name="Ulbrich M.C."/>
            <person name="Vohra N.I."/>
            <person name="Zakir A."/>
            <person name="Adkins N.L."/>
            <person name="Brown B.R."/>
            <person name="Churilla B.M."/>
            <person name="Kramer Z.J."/>
            <person name="Lapin J.S."/>
            <person name="Montgomery M.T."/>
            <person name="Prout A.K."/>
            <person name="Grubb S.R."/>
            <person name="Warner M.H."/>
            <person name="Bowman C.A."/>
            <person name="Russell D.A."/>
            <person name="Hatfull G.F."/>
        </authorList>
    </citation>
    <scope>NUCLEOTIDE SEQUENCE [LARGE SCALE GENOMIC DNA]</scope>
</reference>
<dbReference type="EMBL" id="KR080199">
    <property type="protein sequence ID" value="AKF14629.1"/>
    <property type="molecule type" value="Genomic_DNA"/>
</dbReference>
<dbReference type="GeneID" id="26586418"/>
<dbReference type="OrthoDB" id="10362at10239"/>
<dbReference type="KEGG" id="vg:26586418"/>
<name>A0A0F6WE76_9CAUD</name>
<evidence type="ECO:0000313" key="2">
    <source>
        <dbReference type="Proteomes" id="UP000204054"/>
    </source>
</evidence>
<evidence type="ECO:0000313" key="1">
    <source>
        <dbReference type="EMBL" id="AKF14629.1"/>
    </source>
</evidence>
<accession>A0A0F6WE76</accession>
<dbReference type="RefSeq" id="YP_009193515.1">
    <property type="nucleotide sequence ID" value="NC_028742.1"/>
</dbReference>
<proteinExistence type="predicted"/>
<organism evidence="1 2">
    <name type="scientific">Mycobacterium phage Baee</name>
    <dbReference type="NCBI Taxonomy" id="1647306"/>
    <lineage>
        <taxon>Viruses</taxon>
        <taxon>Duplodnaviria</taxon>
        <taxon>Heunggongvirae</taxon>
        <taxon>Uroviricota</taxon>
        <taxon>Caudoviricetes</taxon>
        <taxon>Bclasvirinae</taxon>
        <taxon>Acadianvirus</taxon>
        <taxon>Acadianvirus baee</taxon>
    </lineage>
</organism>
<keyword evidence="2" id="KW-1185">Reference proteome</keyword>
<sequence>MSAAFVASAAELETVPDGTVISWLRIPGDHTSEAVAFVRREVDRYDDGTPRIDVWISPGGWDPMTIDQAGVTFPATVIRWGEVPASDEFDASQLPLYTIPAMHGGTWSRETALKAAVELFRGDTLYVLPRNGDGPVLGPVLQVAEKFQSWLDRDTLSEIVNAGVITPEQANEAYAVWLDRDRAADGEPTGIILGDDTDKGPR</sequence>